<keyword evidence="3" id="KW-0808">Transferase</keyword>
<dbReference type="PANTHER" id="PTHR44051">
    <property type="entry name" value="GLUTATHIONE S-TRANSFERASE-RELATED"/>
    <property type="match status" value="1"/>
</dbReference>
<protein>
    <submittedName>
        <fullName evidence="3">Glutathione S-transferase family protein</fullName>
    </submittedName>
</protein>
<dbReference type="PROSITE" id="PS50404">
    <property type="entry name" value="GST_NTER"/>
    <property type="match status" value="1"/>
</dbReference>
<dbReference type="SUPFAM" id="SSF52833">
    <property type="entry name" value="Thioredoxin-like"/>
    <property type="match status" value="1"/>
</dbReference>
<feature type="domain" description="GST N-terminal" evidence="1">
    <location>
        <begin position="1"/>
        <end position="83"/>
    </location>
</feature>
<feature type="domain" description="GST C-terminal" evidence="2">
    <location>
        <begin position="88"/>
        <end position="226"/>
    </location>
</feature>
<dbReference type="EMBL" id="UOEH01000160">
    <property type="protein sequence ID" value="VAV95255.1"/>
    <property type="molecule type" value="Genomic_DNA"/>
</dbReference>
<proteinExistence type="predicted"/>
<dbReference type="GO" id="GO:0016740">
    <property type="term" value="F:transferase activity"/>
    <property type="evidence" value="ECO:0007669"/>
    <property type="project" value="UniProtKB-KW"/>
</dbReference>
<accession>A0A3B0SK23</accession>
<dbReference type="Gene3D" id="1.20.1050.10">
    <property type="match status" value="1"/>
</dbReference>
<dbReference type="CDD" id="cd00299">
    <property type="entry name" value="GST_C_family"/>
    <property type="match status" value="1"/>
</dbReference>
<evidence type="ECO:0000259" key="2">
    <source>
        <dbReference type="PROSITE" id="PS50405"/>
    </source>
</evidence>
<dbReference type="Gene3D" id="3.40.30.10">
    <property type="entry name" value="Glutaredoxin"/>
    <property type="match status" value="1"/>
</dbReference>
<organism evidence="3">
    <name type="scientific">hydrothermal vent metagenome</name>
    <dbReference type="NCBI Taxonomy" id="652676"/>
    <lineage>
        <taxon>unclassified sequences</taxon>
        <taxon>metagenomes</taxon>
        <taxon>ecological metagenomes</taxon>
    </lineage>
</organism>
<dbReference type="AlphaFoldDB" id="A0A3B0SK23"/>
<dbReference type="InterPro" id="IPR036249">
    <property type="entry name" value="Thioredoxin-like_sf"/>
</dbReference>
<evidence type="ECO:0000313" key="3">
    <source>
        <dbReference type="EMBL" id="VAV95255.1"/>
    </source>
</evidence>
<dbReference type="PANTHER" id="PTHR44051:SF8">
    <property type="entry name" value="GLUTATHIONE S-TRANSFERASE GSTA"/>
    <property type="match status" value="1"/>
</dbReference>
<dbReference type="InterPro" id="IPR004045">
    <property type="entry name" value="Glutathione_S-Trfase_N"/>
</dbReference>
<dbReference type="SFLD" id="SFLDG00358">
    <property type="entry name" value="Main_(cytGST)"/>
    <property type="match status" value="1"/>
</dbReference>
<dbReference type="SFLD" id="SFLDS00019">
    <property type="entry name" value="Glutathione_Transferase_(cytos"/>
    <property type="match status" value="1"/>
</dbReference>
<reference evidence="3" key="1">
    <citation type="submission" date="2018-06" db="EMBL/GenBank/DDBJ databases">
        <authorList>
            <person name="Zhirakovskaya E."/>
        </authorList>
    </citation>
    <scope>NUCLEOTIDE SEQUENCE</scope>
</reference>
<dbReference type="SUPFAM" id="SSF47616">
    <property type="entry name" value="GST C-terminal domain-like"/>
    <property type="match status" value="1"/>
</dbReference>
<dbReference type="InterPro" id="IPR036282">
    <property type="entry name" value="Glutathione-S-Trfase_C_sf"/>
</dbReference>
<dbReference type="PROSITE" id="PS50405">
    <property type="entry name" value="GST_CTER"/>
    <property type="match status" value="1"/>
</dbReference>
<sequence>MRTLFHMPLDPASRMVRIALAEKGLPAQLVEKRPWDDDGTLVAANPAGAVPVLIDEPPTRGVINVAPATVIIEYIEDAYAAAPLFPSTSAARAEVRRLCAWFTGKFEADVITPIVRERIDKRLMRLGQPDYELLKQGGEALAWHMDYFNWLLDQRTWFAGEKYTAADIAAAAFISCVDYVDAMPWGAFPLVKEWYARVKSRPAMRPVLRDRIAGLPPPRHYDDPDF</sequence>
<name>A0A3B0SK23_9ZZZZ</name>
<evidence type="ECO:0000259" key="1">
    <source>
        <dbReference type="PROSITE" id="PS50404"/>
    </source>
</evidence>
<dbReference type="InterPro" id="IPR040079">
    <property type="entry name" value="Glutathione_S-Trfase"/>
</dbReference>
<gene>
    <name evidence="3" type="ORF">MNBD_ALPHA05-742</name>
</gene>
<dbReference type="InterPro" id="IPR004046">
    <property type="entry name" value="GST_C"/>
</dbReference>
<dbReference type="Pfam" id="PF13417">
    <property type="entry name" value="GST_N_3"/>
    <property type="match status" value="1"/>
</dbReference>
<dbReference type="Pfam" id="PF00043">
    <property type="entry name" value="GST_C"/>
    <property type="match status" value="1"/>
</dbReference>
<dbReference type="InterPro" id="IPR010987">
    <property type="entry name" value="Glutathione-S-Trfase_C-like"/>
</dbReference>